<dbReference type="Proteomes" id="UP000185678">
    <property type="component" value="Unassembled WGS sequence"/>
</dbReference>
<dbReference type="AlphaFoldDB" id="A0A1N7JY83"/>
<sequence length="273" mass="28839">MPPAATAPEAPRSPAPTASTTALFTPQAIYPLARWHGTDDRGGEVLSAEIAADLTPGTPRRASPLTSRPLSDQDDILLAGWAGDPILGMRFRDVIISLCDQVIGSAAVHESSPAIARTVHPNLTSAGWRARLPVAFLPRCPQPVLQVWAISAGGYAYPVQGRYALALPPSDARLLLPTDRLRFAAPIVPESQPPLHRTTLHVTGTGANLRRCGQTSCAVTSVLVGGDYPAVVLDRRHGWTLVLISDNSDRGGWISDGTYILQDGTGAAAKDAP</sequence>
<keyword evidence="2" id="KW-1185">Reference proteome</keyword>
<proteinExistence type="predicted"/>
<dbReference type="EMBL" id="FTOA01000002">
    <property type="protein sequence ID" value="SIS54287.1"/>
    <property type="molecule type" value="Genomic_DNA"/>
</dbReference>
<organism evidence="1 2">
    <name type="scientific">Insolitispirillum peregrinum</name>
    <dbReference type="NCBI Taxonomy" id="80876"/>
    <lineage>
        <taxon>Bacteria</taxon>
        <taxon>Pseudomonadati</taxon>
        <taxon>Pseudomonadota</taxon>
        <taxon>Alphaproteobacteria</taxon>
        <taxon>Rhodospirillales</taxon>
        <taxon>Novispirillaceae</taxon>
        <taxon>Insolitispirillum</taxon>
    </lineage>
</organism>
<accession>A0A1N7JY83</accession>
<evidence type="ECO:0000313" key="1">
    <source>
        <dbReference type="EMBL" id="SIS54287.1"/>
    </source>
</evidence>
<reference evidence="1 2" key="1">
    <citation type="submission" date="2017-01" db="EMBL/GenBank/DDBJ databases">
        <authorList>
            <person name="Mah S.A."/>
            <person name="Swanson W.J."/>
            <person name="Moy G.W."/>
            <person name="Vacquier V.D."/>
        </authorList>
    </citation>
    <scope>NUCLEOTIDE SEQUENCE [LARGE SCALE GENOMIC DNA]</scope>
    <source>
        <strain evidence="1 2">DSM 11589</strain>
    </source>
</reference>
<protein>
    <submittedName>
        <fullName evidence="1">Uncharacterized protein</fullName>
    </submittedName>
</protein>
<evidence type="ECO:0000313" key="2">
    <source>
        <dbReference type="Proteomes" id="UP000185678"/>
    </source>
</evidence>
<gene>
    <name evidence="1" type="ORF">SAMN05421779_102520</name>
</gene>
<name>A0A1N7JY83_9PROT</name>